<organism evidence="1 2">
    <name type="scientific">Pseudomonas sihuiensis</name>
    <dbReference type="NCBI Taxonomy" id="1274359"/>
    <lineage>
        <taxon>Bacteria</taxon>
        <taxon>Pseudomonadati</taxon>
        <taxon>Pseudomonadota</taxon>
        <taxon>Gammaproteobacteria</taxon>
        <taxon>Pseudomonadales</taxon>
        <taxon>Pseudomonadaceae</taxon>
        <taxon>Pseudomonas</taxon>
    </lineage>
</organism>
<protein>
    <submittedName>
        <fullName evidence="1">Uncharacterized protein</fullName>
    </submittedName>
</protein>
<keyword evidence="2" id="KW-1185">Reference proteome</keyword>
<name>A0A1H2M3A0_9PSED</name>
<gene>
    <name evidence="1" type="ORF">SAMN05216363_2705</name>
</gene>
<dbReference type="AlphaFoldDB" id="A0A1H2M3A0"/>
<dbReference type="EMBL" id="LT629797">
    <property type="protein sequence ID" value="SDU87720.1"/>
    <property type="molecule type" value="Genomic_DNA"/>
</dbReference>
<sequence>MKYKNIKSAIHNFGHSFVSSMNYVDHDFVADEIGKIHKKGYDIEINWLAREFRPTKLESERIKKSIGCWGDNLKKHCASHSVNLENLCSLSFVWQAGQSKYMFAIDDKGTEHKIYINEAP</sequence>
<accession>A0A1H2M3A0</accession>
<proteinExistence type="predicted"/>
<evidence type="ECO:0000313" key="1">
    <source>
        <dbReference type="EMBL" id="SDU87720.1"/>
    </source>
</evidence>
<evidence type="ECO:0000313" key="2">
    <source>
        <dbReference type="Proteomes" id="UP000198675"/>
    </source>
</evidence>
<dbReference type="Proteomes" id="UP000198675">
    <property type="component" value="Chromosome I"/>
</dbReference>
<reference evidence="2" key="1">
    <citation type="submission" date="2016-10" db="EMBL/GenBank/DDBJ databases">
        <authorList>
            <person name="Varghese N."/>
            <person name="Submissions S."/>
        </authorList>
    </citation>
    <scope>NUCLEOTIDE SEQUENCE [LARGE SCALE GENOMIC DNA]</scope>
    <source>
        <strain evidence="2">KCTC 32246</strain>
    </source>
</reference>